<reference evidence="2 3" key="1">
    <citation type="journal article" date="2021" name="BMC Genomics">
        <title>Datura genome reveals duplications of psychoactive alkaloid biosynthetic genes and high mutation rate following tissue culture.</title>
        <authorList>
            <person name="Rajewski A."/>
            <person name="Carter-House D."/>
            <person name="Stajich J."/>
            <person name="Litt A."/>
        </authorList>
    </citation>
    <scope>NUCLEOTIDE SEQUENCE [LARGE SCALE GENOMIC DNA]</scope>
    <source>
        <strain evidence="2">AR-01</strain>
    </source>
</reference>
<keyword evidence="1" id="KW-1133">Transmembrane helix</keyword>
<name>A0ABS8V3V9_DATST</name>
<keyword evidence="1" id="KW-0472">Membrane</keyword>
<feature type="transmembrane region" description="Helical" evidence="1">
    <location>
        <begin position="49"/>
        <end position="69"/>
    </location>
</feature>
<organism evidence="2 3">
    <name type="scientific">Datura stramonium</name>
    <name type="common">Jimsonweed</name>
    <name type="synonym">Common thornapple</name>
    <dbReference type="NCBI Taxonomy" id="4076"/>
    <lineage>
        <taxon>Eukaryota</taxon>
        <taxon>Viridiplantae</taxon>
        <taxon>Streptophyta</taxon>
        <taxon>Embryophyta</taxon>
        <taxon>Tracheophyta</taxon>
        <taxon>Spermatophyta</taxon>
        <taxon>Magnoliopsida</taxon>
        <taxon>eudicotyledons</taxon>
        <taxon>Gunneridae</taxon>
        <taxon>Pentapetalae</taxon>
        <taxon>asterids</taxon>
        <taxon>lamiids</taxon>
        <taxon>Solanales</taxon>
        <taxon>Solanaceae</taxon>
        <taxon>Solanoideae</taxon>
        <taxon>Datureae</taxon>
        <taxon>Datura</taxon>
    </lineage>
</organism>
<sequence>MLSYGGKSTLIKYVLQPLPIHLLRSVSPLKTILEKIEKLAVDFLWGMKIIERGIIGTLVTPYAILVMMVGSDSERFTKYANPLNSNSGGTLGDLARQTGQGHSFRVCTLGTVEDK</sequence>
<keyword evidence="1" id="KW-0812">Transmembrane</keyword>
<dbReference type="Proteomes" id="UP000823775">
    <property type="component" value="Unassembled WGS sequence"/>
</dbReference>
<evidence type="ECO:0000313" key="3">
    <source>
        <dbReference type="Proteomes" id="UP000823775"/>
    </source>
</evidence>
<keyword evidence="3" id="KW-1185">Reference proteome</keyword>
<accession>A0ABS8V3V9</accession>
<evidence type="ECO:0000313" key="2">
    <source>
        <dbReference type="EMBL" id="MCD9641816.1"/>
    </source>
</evidence>
<comment type="caution">
    <text evidence="2">The sequence shown here is derived from an EMBL/GenBank/DDBJ whole genome shotgun (WGS) entry which is preliminary data.</text>
</comment>
<proteinExistence type="predicted"/>
<evidence type="ECO:0000256" key="1">
    <source>
        <dbReference type="SAM" id="Phobius"/>
    </source>
</evidence>
<gene>
    <name evidence="2" type="ORF">HAX54_028261</name>
</gene>
<dbReference type="EMBL" id="JACEIK010003465">
    <property type="protein sequence ID" value="MCD9641816.1"/>
    <property type="molecule type" value="Genomic_DNA"/>
</dbReference>
<protein>
    <submittedName>
        <fullName evidence="2">Uncharacterized protein</fullName>
    </submittedName>
</protein>